<evidence type="ECO:0000313" key="1">
    <source>
        <dbReference type="EMBL" id="CAG8787561.1"/>
    </source>
</evidence>
<keyword evidence="2" id="KW-1185">Reference proteome</keyword>
<organism evidence="1 2">
    <name type="scientific">Racocetra persica</name>
    <dbReference type="NCBI Taxonomy" id="160502"/>
    <lineage>
        <taxon>Eukaryota</taxon>
        <taxon>Fungi</taxon>
        <taxon>Fungi incertae sedis</taxon>
        <taxon>Mucoromycota</taxon>
        <taxon>Glomeromycotina</taxon>
        <taxon>Glomeromycetes</taxon>
        <taxon>Diversisporales</taxon>
        <taxon>Gigasporaceae</taxon>
        <taxon>Racocetra</taxon>
    </lineage>
</organism>
<dbReference type="Proteomes" id="UP000789920">
    <property type="component" value="Unassembled WGS sequence"/>
</dbReference>
<proteinExistence type="predicted"/>
<accession>A0ACA9RDI8</accession>
<gene>
    <name evidence="1" type="ORF">RPERSI_LOCUS18560</name>
</gene>
<evidence type="ECO:0000313" key="2">
    <source>
        <dbReference type="Proteomes" id="UP000789920"/>
    </source>
</evidence>
<feature type="non-terminal residue" evidence="1">
    <location>
        <position position="1"/>
    </location>
</feature>
<comment type="caution">
    <text evidence="1">The sequence shown here is derived from an EMBL/GenBank/DDBJ whole genome shotgun (WGS) entry which is preliminary data.</text>
</comment>
<name>A0ACA9RDI8_9GLOM</name>
<dbReference type="EMBL" id="CAJVQC010049413">
    <property type="protein sequence ID" value="CAG8787561.1"/>
    <property type="molecule type" value="Genomic_DNA"/>
</dbReference>
<protein>
    <submittedName>
        <fullName evidence="1">18954_t:CDS:1</fullName>
    </submittedName>
</protein>
<reference evidence="1" key="1">
    <citation type="submission" date="2021-06" db="EMBL/GenBank/DDBJ databases">
        <authorList>
            <person name="Kallberg Y."/>
            <person name="Tangrot J."/>
            <person name="Rosling A."/>
        </authorList>
    </citation>
    <scope>NUCLEOTIDE SEQUENCE</scope>
    <source>
        <strain evidence="1">MA461A</strain>
    </source>
</reference>
<sequence length="63" mass="7162">EYENFVPNPTIVDKGHVAISNNYDVKKLDNIRGHLVTFPLHFLESENLMTSVILSSVTNEIFT</sequence>